<evidence type="ECO:0000313" key="6">
    <source>
        <dbReference type="EMBL" id="OWY94581.1"/>
    </source>
</evidence>
<feature type="non-terminal residue" evidence="6">
    <location>
        <position position="159"/>
    </location>
</feature>
<evidence type="ECO:0000256" key="2">
    <source>
        <dbReference type="ARBA" id="ARBA00010400"/>
    </source>
</evidence>
<dbReference type="Pfam" id="PF16810">
    <property type="entry name" value="RXLR"/>
    <property type="match status" value="1"/>
</dbReference>
<keyword evidence="7" id="KW-1185">Reference proteome</keyword>
<sequence>MVLHSYVVCFVFLVFVVVIDADSSLTLPKSTFRSVPFSRRGTFDATDEIDITVSRSLRSNKLSDQRRTEDRTGGLSVSAIEKFKSAFMSSKITPEKLEKWLEKGKSSDAAFKRFHLDKPGKLVFDRPHFAIWVEYADKLSTKYPEMSAISTLTKHYGDD</sequence>
<comment type="similarity">
    <text evidence="2 5">Belongs to the RxLR effector family.</text>
</comment>
<accession>A0A225UNS1</accession>
<feature type="signal peptide" evidence="5">
    <location>
        <begin position="1"/>
        <end position="21"/>
    </location>
</feature>
<evidence type="ECO:0000313" key="7">
    <source>
        <dbReference type="Proteomes" id="UP000198211"/>
    </source>
</evidence>
<name>A0A225UNS1_9STRA</name>
<comment type="domain">
    <text evidence="5">The RxLR-dEER motif acts to carry the protein into the host cell cytoplasm through binding to cell surface phosphatidylinositol-3-phosphate.</text>
</comment>
<keyword evidence="3 5" id="KW-0964">Secreted</keyword>
<dbReference type="EMBL" id="NBNE01014141">
    <property type="protein sequence ID" value="OWY94581.1"/>
    <property type="molecule type" value="Genomic_DNA"/>
</dbReference>
<protein>
    <recommendedName>
        <fullName evidence="5">RxLR effector protein</fullName>
    </recommendedName>
</protein>
<organism evidence="6 7">
    <name type="scientific">Phytophthora megakarya</name>
    <dbReference type="NCBI Taxonomy" id="4795"/>
    <lineage>
        <taxon>Eukaryota</taxon>
        <taxon>Sar</taxon>
        <taxon>Stramenopiles</taxon>
        <taxon>Oomycota</taxon>
        <taxon>Peronosporomycetes</taxon>
        <taxon>Peronosporales</taxon>
        <taxon>Peronosporaceae</taxon>
        <taxon>Phytophthora</taxon>
    </lineage>
</organism>
<comment type="subcellular location">
    <subcellularLocation>
        <location evidence="1 5">Secreted</location>
    </subcellularLocation>
</comment>
<evidence type="ECO:0000256" key="5">
    <source>
        <dbReference type="RuleBase" id="RU367124"/>
    </source>
</evidence>
<evidence type="ECO:0000256" key="4">
    <source>
        <dbReference type="ARBA" id="ARBA00022729"/>
    </source>
</evidence>
<evidence type="ECO:0000256" key="3">
    <source>
        <dbReference type="ARBA" id="ARBA00022525"/>
    </source>
</evidence>
<dbReference type="Proteomes" id="UP000198211">
    <property type="component" value="Unassembled WGS sequence"/>
</dbReference>
<proteinExistence type="inferred from homology"/>
<dbReference type="AlphaFoldDB" id="A0A225UNS1"/>
<feature type="chain" id="PRO_5044973934" description="RxLR effector protein" evidence="5">
    <location>
        <begin position="22"/>
        <end position="159"/>
    </location>
</feature>
<comment type="function">
    <text evidence="5">Effector that suppresses plant defense responses during pathogen infection.</text>
</comment>
<comment type="caution">
    <text evidence="6">The sequence shown here is derived from an EMBL/GenBank/DDBJ whole genome shotgun (WGS) entry which is preliminary data.</text>
</comment>
<dbReference type="InterPro" id="IPR031825">
    <property type="entry name" value="RXLR"/>
</dbReference>
<keyword evidence="4 5" id="KW-0732">Signal</keyword>
<dbReference type="OrthoDB" id="127322at2759"/>
<reference evidence="7" key="1">
    <citation type="submission" date="2017-03" db="EMBL/GenBank/DDBJ databases">
        <title>Phytopthora megakarya and P. palmivora, two closely related causual agents of cacao black pod achieved similar genome size and gene model numbers by different mechanisms.</title>
        <authorList>
            <person name="Ali S."/>
            <person name="Shao J."/>
            <person name="Larry D.J."/>
            <person name="Kronmiller B."/>
            <person name="Shen D."/>
            <person name="Strem M.D."/>
            <person name="Melnick R.L."/>
            <person name="Guiltinan M.J."/>
            <person name="Tyler B.M."/>
            <person name="Meinhardt L.W."/>
            <person name="Bailey B.A."/>
        </authorList>
    </citation>
    <scope>NUCLEOTIDE SEQUENCE [LARGE SCALE GENOMIC DNA]</scope>
    <source>
        <strain evidence="7">zdho120</strain>
    </source>
</reference>
<gene>
    <name evidence="6" type="ORF">PHMEG_00035645</name>
</gene>
<evidence type="ECO:0000256" key="1">
    <source>
        <dbReference type="ARBA" id="ARBA00004613"/>
    </source>
</evidence>